<evidence type="ECO:0000256" key="4">
    <source>
        <dbReference type="ARBA" id="ARBA00022723"/>
    </source>
</evidence>
<keyword evidence="3 8" id="KW-0533">Nickel</keyword>
<dbReference type="InterPro" id="IPR001138">
    <property type="entry name" value="Zn2Cys6_DnaBD"/>
</dbReference>
<comment type="pathway">
    <text evidence="1">Nitrogen metabolism; urea degradation; CO(2) and NH(3) from urea (urease route): step 1/1.</text>
</comment>
<dbReference type="GO" id="GO:0035550">
    <property type="term" value="C:urease complex"/>
    <property type="evidence" value="ECO:0007669"/>
    <property type="project" value="InterPro"/>
</dbReference>
<feature type="binding site" description="via carbamate group" evidence="8">
    <location>
        <position position="513"/>
    </location>
    <ligand>
        <name>Ni(2+)</name>
        <dbReference type="ChEBI" id="CHEBI:49786"/>
        <label>2</label>
    </ligand>
</feature>
<dbReference type="Pfam" id="PF00699">
    <property type="entry name" value="Urease_beta"/>
    <property type="match status" value="1"/>
</dbReference>
<dbReference type="Pfam" id="PF04082">
    <property type="entry name" value="Fungal_trans"/>
    <property type="match status" value="1"/>
</dbReference>
<dbReference type="OrthoDB" id="1708534at2759"/>
<comment type="cofactor">
    <cofactor evidence="8">
        <name>Ni cation</name>
        <dbReference type="ChEBI" id="CHEBI:25516"/>
    </cofactor>
    <text evidence="8">Binds 2 nickel ions per subunit.</text>
</comment>
<dbReference type="InterPro" id="IPR006680">
    <property type="entry name" value="Amidohydro-rel"/>
</dbReference>
<evidence type="ECO:0000256" key="9">
    <source>
        <dbReference type="PIRSR" id="PIRSR611612-52"/>
    </source>
</evidence>
<dbReference type="GO" id="GO:0043419">
    <property type="term" value="P:urea catabolic process"/>
    <property type="evidence" value="ECO:0007669"/>
    <property type="project" value="UniProtKB-UniPathway"/>
</dbReference>
<feature type="binding site" evidence="8">
    <location>
        <position position="430"/>
    </location>
    <ligand>
        <name>Ni(2+)</name>
        <dbReference type="ChEBI" id="CHEBI:49786"/>
        <label>1</label>
    </ligand>
</feature>
<dbReference type="CDD" id="cd00375">
    <property type="entry name" value="Urease_alpha"/>
    <property type="match status" value="1"/>
</dbReference>
<dbReference type="HOGENOM" id="CLU_006082_0_0_1"/>
<dbReference type="InterPro" id="IPR032466">
    <property type="entry name" value="Metal_Hydrolase"/>
</dbReference>
<dbReference type="PANTHER" id="PTHR43440:SF1">
    <property type="entry name" value="UREASE"/>
    <property type="match status" value="1"/>
</dbReference>
<organism evidence="14 15">
    <name type="scientific">Fusarium pseudograminearum (strain CS3096)</name>
    <name type="common">Wheat and barley crown-rot fungus</name>
    <dbReference type="NCBI Taxonomy" id="1028729"/>
    <lineage>
        <taxon>Eukaryota</taxon>
        <taxon>Fungi</taxon>
        <taxon>Dikarya</taxon>
        <taxon>Ascomycota</taxon>
        <taxon>Pezizomycotina</taxon>
        <taxon>Sordariomycetes</taxon>
        <taxon>Hypocreomycetidae</taxon>
        <taxon>Hypocreales</taxon>
        <taxon>Nectriaceae</taxon>
        <taxon>Fusarium</taxon>
    </lineage>
</organism>
<evidence type="ECO:0000259" key="12">
    <source>
        <dbReference type="PROSITE" id="PS50048"/>
    </source>
</evidence>
<dbReference type="SMART" id="SM00066">
    <property type="entry name" value="GAL4"/>
    <property type="match status" value="1"/>
</dbReference>
<accession>K3VU32</accession>
<dbReference type="SUPFAM" id="SSF54111">
    <property type="entry name" value="Urease, gamma-subunit"/>
    <property type="match status" value="1"/>
</dbReference>
<reference evidence="14 15" key="1">
    <citation type="journal article" date="2012" name="PLoS Pathog.">
        <title>Comparative pathogenomics reveals horizontally acquired novel virulence genes in fungi infecting cereal hosts.</title>
        <authorList>
            <person name="Gardiner D.M."/>
            <person name="McDonald M.C."/>
            <person name="Covarelli L."/>
            <person name="Solomon P.S."/>
            <person name="Rusu A.G."/>
            <person name="Marshall M."/>
            <person name="Kazan K."/>
            <person name="Chakraborty S."/>
            <person name="McDonald B.A."/>
            <person name="Manners J.M."/>
        </authorList>
    </citation>
    <scope>NUCLEOTIDE SEQUENCE [LARGE SCALE GENOMIC DNA]</scope>
    <source>
        <strain evidence="14 15">CS3096</strain>
    </source>
</reference>
<comment type="PTM">
    <text evidence="7">Carbamylation allows a single lysine to coordinate two nickel ions.</text>
</comment>
<evidence type="ECO:0000256" key="1">
    <source>
        <dbReference type="ARBA" id="ARBA00004897"/>
    </source>
</evidence>
<dbReference type="MEROPS" id="M38.982"/>
<dbReference type="EC" id="3.5.1.5" evidence="2"/>
<dbReference type="Proteomes" id="UP000007978">
    <property type="component" value="Chromosome 1"/>
</dbReference>
<dbReference type="Pfam" id="PF01979">
    <property type="entry name" value="Amidohydro_1"/>
    <property type="match status" value="1"/>
</dbReference>
<dbReference type="KEGG" id="fpu:FPSE_00700"/>
<dbReference type="GO" id="GO:0009039">
    <property type="term" value="F:urease activity"/>
    <property type="evidence" value="ECO:0007669"/>
    <property type="project" value="UniProtKB-EC"/>
</dbReference>
<dbReference type="GO" id="GO:0016151">
    <property type="term" value="F:nickel cation binding"/>
    <property type="evidence" value="ECO:0007669"/>
    <property type="project" value="InterPro"/>
</dbReference>
<dbReference type="PANTHER" id="PTHR43440">
    <property type="entry name" value="UREASE"/>
    <property type="match status" value="1"/>
</dbReference>
<feature type="binding site" evidence="8">
    <location>
        <position position="542"/>
    </location>
    <ligand>
        <name>Ni(2+)</name>
        <dbReference type="ChEBI" id="CHEBI:49786"/>
        <label>2</label>
    </ligand>
</feature>
<dbReference type="InterPro" id="IPR002019">
    <property type="entry name" value="Urease_beta-like"/>
</dbReference>
<dbReference type="CDD" id="cd00407">
    <property type="entry name" value="Urease_beta"/>
    <property type="match status" value="1"/>
</dbReference>
<proteinExistence type="inferred from homology"/>
<keyword evidence="5 10" id="KW-0378">Hydrolase</keyword>
<dbReference type="GO" id="GO:0006351">
    <property type="term" value="P:DNA-templated transcription"/>
    <property type="evidence" value="ECO:0007669"/>
    <property type="project" value="InterPro"/>
</dbReference>
<dbReference type="NCBIfam" id="TIGR01792">
    <property type="entry name" value="urease_alph"/>
    <property type="match status" value="1"/>
</dbReference>
<dbReference type="InterPro" id="IPR002026">
    <property type="entry name" value="Urease_gamma/gamma-beta_su"/>
</dbReference>
<dbReference type="Pfam" id="PF00172">
    <property type="entry name" value="Zn_clus"/>
    <property type="match status" value="1"/>
</dbReference>
<dbReference type="GO" id="GO:0003677">
    <property type="term" value="F:DNA binding"/>
    <property type="evidence" value="ECO:0007669"/>
    <property type="project" value="InterPro"/>
</dbReference>
<dbReference type="PROSITE" id="PS00463">
    <property type="entry name" value="ZN2_CY6_FUNGAL_1"/>
    <property type="match status" value="1"/>
</dbReference>
<feature type="active site" description="Proton donor" evidence="9 10">
    <location>
        <position position="616"/>
    </location>
</feature>
<feature type="domain" description="Zn(2)-C6 fungal-type" evidence="12">
    <location>
        <begin position="933"/>
        <end position="965"/>
    </location>
</feature>
<evidence type="ECO:0000256" key="7">
    <source>
        <dbReference type="PIRSR" id="PIRSR611612-50"/>
    </source>
</evidence>
<feature type="binding site" evidence="8">
    <location>
        <position position="656"/>
    </location>
    <ligand>
        <name>Ni(2+)</name>
        <dbReference type="ChEBI" id="CHEBI:49786"/>
        <label>1</label>
    </ligand>
</feature>
<feature type="binding site" evidence="10">
    <location>
        <position position="515"/>
    </location>
    <ligand>
        <name>substrate</name>
    </ligand>
</feature>
<dbReference type="Pfam" id="PF00449">
    <property type="entry name" value="Urease_alpha"/>
    <property type="match status" value="1"/>
</dbReference>
<keyword evidence="6" id="KW-0539">Nucleus</keyword>
<feature type="compositionally biased region" description="Low complexity" evidence="11">
    <location>
        <begin position="975"/>
        <end position="984"/>
    </location>
</feature>
<dbReference type="EMBL" id="AFNW01000014">
    <property type="protein sequence ID" value="EKJ79099.1"/>
    <property type="molecule type" value="Genomic_DNA"/>
</dbReference>
<dbReference type="eggNOG" id="ENOG502QPKB">
    <property type="taxonomic scope" value="Eukaryota"/>
</dbReference>
<gene>
    <name evidence="14" type="ORF">FPSE_00700</name>
</gene>
<dbReference type="GO" id="GO:0008270">
    <property type="term" value="F:zinc ion binding"/>
    <property type="evidence" value="ECO:0007669"/>
    <property type="project" value="InterPro"/>
</dbReference>
<dbReference type="SUPFAM" id="SSF51338">
    <property type="entry name" value="Composite domain of metallo-dependent hydrolases"/>
    <property type="match status" value="1"/>
</dbReference>
<evidence type="ECO:0000313" key="15">
    <source>
        <dbReference type="Proteomes" id="UP000007978"/>
    </source>
</evidence>
<dbReference type="PROSITE" id="PS50048">
    <property type="entry name" value="ZN2_CY6_FUNGAL_2"/>
    <property type="match status" value="1"/>
</dbReference>
<protein>
    <recommendedName>
        <fullName evidence="2">urease</fullName>
        <ecNumber evidence="2">3.5.1.5</ecNumber>
    </recommendedName>
</protein>
<keyword evidence="15" id="KW-1185">Reference proteome</keyword>
<evidence type="ECO:0000256" key="11">
    <source>
        <dbReference type="SAM" id="MobiDB-lite"/>
    </source>
</evidence>
<dbReference type="PRINTS" id="PR01752">
    <property type="entry name" value="UREASE"/>
</dbReference>
<comment type="caution">
    <text evidence="14">The sequence shown here is derived from an EMBL/GenBank/DDBJ whole genome shotgun (WGS) entry which is preliminary data.</text>
</comment>
<dbReference type="RefSeq" id="XP_009252095.1">
    <property type="nucleotide sequence ID" value="XM_009253820.1"/>
</dbReference>
<feature type="modified residue" description="N6-carboxylysine" evidence="7">
    <location>
        <position position="513"/>
    </location>
</feature>
<dbReference type="SMART" id="SM00906">
    <property type="entry name" value="Fungal_trans"/>
    <property type="match status" value="1"/>
</dbReference>
<dbReference type="Gene3D" id="2.10.150.10">
    <property type="entry name" value="Urease, beta subunit"/>
    <property type="match status" value="1"/>
</dbReference>
<dbReference type="InterPro" id="IPR007219">
    <property type="entry name" value="XnlR_reg_dom"/>
</dbReference>
<dbReference type="SUPFAM" id="SSF51278">
    <property type="entry name" value="Urease, beta-subunit"/>
    <property type="match status" value="1"/>
</dbReference>
<dbReference type="CDD" id="cd00067">
    <property type="entry name" value="GAL4"/>
    <property type="match status" value="1"/>
</dbReference>
<feature type="binding site" evidence="8">
    <location>
        <position position="568"/>
    </location>
    <ligand>
        <name>Ni(2+)</name>
        <dbReference type="ChEBI" id="CHEBI:49786"/>
        <label>2</label>
    </ligand>
</feature>
<evidence type="ECO:0000256" key="8">
    <source>
        <dbReference type="PIRSR" id="PIRSR611612-51"/>
    </source>
</evidence>
<feature type="domain" description="Urease" evidence="13">
    <location>
        <begin position="425"/>
        <end position="849"/>
    </location>
</feature>
<dbReference type="InterPro" id="IPR036461">
    <property type="entry name" value="Urease_betasu_sf"/>
</dbReference>
<sequence length="1626" mass="178609">MELKEEKARHSQNFAGRVTSTWIYFVVTNVIKVEKLAFSHAGHLAQKRLAYGRKLNQLETSALISNVLQEIIHNEDYSVADLMKLGKVIIGRRHVHPSVVATLKQMQVEGTFETGTHLITIHNPISTDDGDLKMAFYGSFLPVPSQDLFPSVNEADFHLLAMPGAIRPADAEDIILNAGRDRVRITVTNKGTRAVHIGSHFHFMETDPDLNFDREKAYGFHLDLPAGEFLRFEPNEPKSVTLVEIGGSKVIQGGSGLAKGPVNRNDVQNILQQLQQAGYQHSPEASEEQNAFQPCSISREAYASAYGPTTGDLIRLGATDLWAKVEKDYTFYGDECTLGCGKTIRDGMGAASGCADADCLDLAIVNAVIIDWTGIFKADIGIKDGTIVGIGKAGNPSVMDGVSANIVIGSNTDIIDAGGKIVTAGGVDTHVHNICPQQAFEAISSGITTLFGGGTGPSTSSTAVNGTASKKYIRQMMQACDQLPVNFGLVGKGSDSEKVGLLDQINAGVIALKLHEDFGCTPSTIENCLNVCEEQDIQCHIHTDGLNEAGFLEHTAAIFKGRSIHVYHVEGAGGGHAPDVIKLVSYPNVLPSSTSPTMPFTTNTIDEHIDMAANCHRLSKDNPDDASFLKNRIREETISAEDILHDIGAISIMSSDSQAMGRSAEVLVCTWQAAHKNKLQRGALVEDKDTGADNFRIKRYISKYTINPAITQGISHAVGSVETGKLADLVIWDPAEFGAKPFQVLKKGFITYAQMGDANGALSDVEPLVGRPMYGALHPESSVMFVSQASASQGGDVHSYNLKKQIEVVKNCRTVKKGDLKFNSATPNIDVDPETLAVTCDGMAIKSEPSCIYCHIYRSKRASALSADYDLALLVLIFPVIQPNSVICETQYLTHFVHYYISTHNMDNSEEDDSVIHRETGTRAYRLHNRRRPCDKCRARKVRCQIEDDKSQCRRCAQSQTQCTFEGRSRRTTRQSRTTSVASSAHSPVVNHASHDDTLGLDNSFGIDQASSEQCSSSERPTIFVATPPVFAHETEIPYDHAQSLGSVATTTQLQFSRSLDDIQGQTSTLLGSSSEADPWLLRHCQFDEYGLRNFYGLQFRNIGGVPNRQKIPVHFIVTPNSTNDATFDKMMSLRSRLNGLIQPSLGIRLVKLFYKHIYPLMPIISSTYFTQELLDNPLPGPAALDHVPCHLLGAIYGLALPFARNDEHLSIIEIHHQLPSADVWNIVHESLQQQLRTPDLSVLAAGLMCLHATMNHRFTTTTDTFKWTWLGTLVGIAQNLGLHLETRMCAIPAEEKQLRARLWWALYIEGSWLSLLMGRPPYISDDEWDVGELDDTDFAIPTSIPCTNVGHAEITRPFPDMARLSVIAHSVQSSLYSLKASQKLSENLSLSIQTAQPIFEQLSSWRASVQVPEASRTSNNETLNDKESYPAAILIAHATLVTYVWRALLRPIVPSAVPPLVVDDQQLAEASLFMELQPRDVENLCWDVPDLSHIELPLRSSADGTMSHHTIIQNLHQSSLSWATSLSSLVKNLSPARFHEFWYSWSNICFAVMSSFAMVVFIQSPTQEAGVRSKDMLTSWRQIARDQSKVSPLLLMTLARIDGYFAAGLSDVFSLPAHVEAALSP</sequence>
<dbReference type="Gene3D" id="2.30.40.10">
    <property type="entry name" value="Urease, subunit C, domain 1"/>
    <property type="match status" value="1"/>
</dbReference>
<dbReference type="Pfam" id="PF00547">
    <property type="entry name" value="Urease_gamma"/>
    <property type="match status" value="1"/>
</dbReference>
<dbReference type="NCBIfam" id="NF009686">
    <property type="entry name" value="PRK13207.1"/>
    <property type="match status" value="1"/>
</dbReference>
<dbReference type="CDD" id="cd12148">
    <property type="entry name" value="fungal_TF_MHR"/>
    <property type="match status" value="1"/>
</dbReference>
<dbReference type="Gene3D" id="4.10.240.10">
    <property type="entry name" value="Zn(2)-C6 fungal-type DNA-binding domain"/>
    <property type="match status" value="1"/>
</dbReference>
<evidence type="ECO:0000256" key="5">
    <source>
        <dbReference type="ARBA" id="ARBA00022801"/>
    </source>
</evidence>
<dbReference type="InterPro" id="IPR005848">
    <property type="entry name" value="Urease_asu"/>
</dbReference>
<evidence type="ECO:0000313" key="14">
    <source>
        <dbReference type="EMBL" id="EKJ79099.1"/>
    </source>
</evidence>
<name>K3VU32_FUSPC</name>
<dbReference type="InterPro" id="IPR029754">
    <property type="entry name" value="Urease_Ni-bd"/>
</dbReference>
<dbReference type="GO" id="GO:0000981">
    <property type="term" value="F:DNA-binding transcription factor activity, RNA polymerase II-specific"/>
    <property type="evidence" value="ECO:0007669"/>
    <property type="project" value="InterPro"/>
</dbReference>
<dbReference type="InterPro" id="IPR011612">
    <property type="entry name" value="Urease_alpha_N_dom"/>
</dbReference>
<dbReference type="InterPro" id="IPR036864">
    <property type="entry name" value="Zn2-C6_fun-type_DNA-bd_sf"/>
</dbReference>
<dbReference type="UniPathway" id="UPA00258">
    <property type="reaction ID" value="UER00370"/>
</dbReference>
<evidence type="ECO:0000256" key="6">
    <source>
        <dbReference type="ARBA" id="ARBA00023242"/>
    </source>
</evidence>
<dbReference type="PROSITE" id="PS51368">
    <property type="entry name" value="UREASE_3"/>
    <property type="match status" value="1"/>
</dbReference>
<evidence type="ECO:0000256" key="3">
    <source>
        <dbReference type="ARBA" id="ARBA00022596"/>
    </source>
</evidence>
<dbReference type="SUPFAM" id="SSF57701">
    <property type="entry name" value="Zn2/Cys6 DNA-binding domain"/>
    <property type="match status" value="1"/>
</dbReference>
<evidence type="ECO:0000256" key="2">
    <source>
        <dbReference type="ARBA" id="ARBA00012934"/>
    </source>
</evidence>
<feature type="binding site" description="via carbamate group" evidence="8">
    <location>
        <position position="513"/>
    </location>
    <ligand>
        <name>Ni(2+)</name>
        <dbReference type="ChEBI" id="CHEBI:49786"/>
        <label>1</label>
    </ligand>
</feature>
<dbReference type="HAMAP" id="MF_01953">
    <property type="entry name" value="Urease_alpha"/>
    <property type="match status" value="1"/>
</dbReference>
<evidence type="ECO:0000256" key="10">
    <source>
        <dbReference type="PROSITE-ProRule" id="PRU00700"/>
    </source>
</evidence>
<feature type="binding site" evidence="8">
    <location>
        <position position="432"/>
    </location>
    <ligand>
        <name>Ni(2+)</name>
        <dbReference type="ChEBI" id="CHEBI:49786"/>
        <label>1</label>
    </ligand>
</feature>
<dbReference type="Gene3D" id="3.30.280.10">
    <property type="entry name" value="Urease, gamma-like subunit"/>
    <property type="match status" value="1"/>
</dbReference>
<dbReference type="InterPro" id="IPR036463">
    <property type="entry name" value="Urease_gamma_sf"/>
</dbReference>
<dbReference type="Gene3D" id="3.20.20.140">
    <property type="entry name" value="Metal-dependent hydrolases"/>
    <property type="match status" value="1"/>
</dbReference>
<dbReference type="InterPro" id="IPR011059">
    <property type="entry name" value="Metal-dep_hydrolase_composite"/>
</dbReference>
<dbReference type="InterPro" id="IPR050112">
    <property type="entry name" value="Urease_alpha_subunit"/>
</dbReference>
<feature type="region of interest" description="Disordered" evidence="11">
    <location>
        <begin position="967"/>
        <end position="997"/>
    </location>
</feature>
<dbReference type="NCBIfam" id="TIGR00192">
    <property type="entry name" value="urease_beta"/>
    <property type="match status" value="1"/>
</dbReference>
<dbReference type="PROSITE" id="PS01120">
    <property type="entry name" value="UREASE_1"/>
    <property type="match status" value="1"/>
</dbReference>
<keyword evidence="4 8" id="KW-0479">Metal-binding</keyword>
<dbReference type="GeneID" id="20359320"/>
<dbReference type="InterPro" id="IPR017951">
    <property type="entry name" value="Urease_asu_c"/>
</dbReference>
<dbReference type="CDD" id="cd00390">
    <property type="entry name" value="Urease_gamma"/>
    <property type="match status" value="1"/>
</dbReference>
<evidence type="ECO:0000259" key="13">
    <source>
        <dbReference type="PROSITE" id="PS51368"/>
    </source>
</evidence>
<dbReference type="SUPFAM" id="SSF51556">
    <property type="entry name" value="Metallo-dependent hydrolases"/>
    <property type="match status" value="1"/>
</dbReference>